<keyword evidence="10" id="KW-1185">Reference proteome</keyword>
<evidence type="ECO:0000256" key="2">
    <source>
        <dbReference type="ARBA" id="ARBA00005376"/>
    </source>
</evidence>
<dbReference type="PANTHER" id="PTHR13116">
    <property type="entry name" value="ER MEMBRANE PROTEIN COMPLEX SUBUNIT 3"/>
    <property type="match status" value="1"/>
</dbReference>
<dbReference type="Proteomes" id="UP000013827">
    <property type="component" value="Unassembled WGS sequence"/>
</dbReference>
<dbReference type="InterPro" id="IPR002809">
    <property type="entry name" value="EMC3/TMCO1"/>
</dbReference>
<dbReference type="PaxDb" id="2903-EOD09482"/>
<dbReference type="PANTHER" id="PTHR13116:SF5">
    <property type="entry name" value="ER MEMBRANE PROTEIN COMPLEX SUBUNIT 3"/>
    <property type="match status" value="1"/>
</dbReference>
<reference evidence="9" key="2">
    <citation type="submission" date="2024-10" db="UniProtKB">
        <authorList>
            <consortium name="EnsemblProtists"/>
        </authorList>
    </citation>
    <scope>IDENTIFICATION</scope>
</reference>
<dbReference type="PIRSF" id="PIRSF010045">
    <property type="entry name" value="DUF850_TM_euk"/>
    <property type="match status" value="1"/>
</dbReference>
<dbReference type="EnsemblProtists" id="EOD09482">
    <property type="protein sequence ID" value="EOD09482"/>
    <property type="gene ID" value="EMIHUDRAFT_432867"/>
</dbReference>
<dbReference type="Pfam" id="PF01956">
    <property type="entry name" value="EMC3_TMCO1"/>
    <property type="match status" value="1"/>
</dbReference>
<evidence type="ECO:0000313" key="9">
    <source>
        <dbReference type="EnsemblProtists" id="EOD09482"/>
    </source>
</evidence>
<dbReference type="SMART" id="SM01415">
    <property type="entry name" value="DUF106"/>
    <property type="match status" value="1"/>
</dbReference>
<dbReference type="GeneID" id="17255621"/>
<evidence type="ECO:0000256" key="5">
    <source>
        <dbReference type="ARBA" id="ARBA00022989"/>
    </source>
</evidence>
<dbReference type="STRING" id="2903.R1BJ55"/>
<dbReference type="InterPro" id="IPR008568">
    <property type="entry name" value="EMC3"/>
</dbReference>
<keyword evidence="4 8" id="KW-0812">Transmembrane</keyword>
<dbReference type="RefSeq" id="XP_005761911.1">
    <property type="nucleotide sequence ID" value="XM_005761854.1"/>
</dbReference>
<reference evidence="10" key="1">
    <citation type="journal article" date="2013" name="Nature">
        <title>Pan genome of the phytoplankton Emiliania underpins its global distribution.</title>
        <authorList>
            <person name="Read B.A."/>
            <person name="Kegel J."/>
            <person name="Klute M.J."/>
            <person name="Kuo A."/>
            <person name="Lefebvre S.C."/>
            <person name="Maumus F."/>
            <person name="Mayer C."/>
            <person name="Miller J."/>
            <person name="Monier A."/>
            <person name="Salamov A."/>
            <person name="Young J."/>
            <person name="Aguilar M."/>
            <person name="Claverie J.M."/>
            <person name="Frickenhaus S."/>
            <person name="Gonzalez K."/>
            <person name="Herman E.K."/>
            <person name="Lin Y.C."/>
            <person name="Napier J."/>
            <person name="Ogata H."/>
            <person name="Sarno A.F."/>
            <person name="Shmutz J."/>
            <person name="Schroeder D."/>
            <person name="de Vargas C."/>
            <person name="Verret F."/>
            <person name="von Dassow P."/>
            <person name="Valentin K."/>
            <person name="Van de Peer Y."/>
            <person name="Wheeler G."/>
            <person name="Dacks J.B."/>
            <person name="Delwiche C.F."/>
            <person name="Dyhrman S.T."/>
            <person name="Glockner G."/>
            <person name="John U."/>
            <person name="Richards T."/>
            <person name="Worden A.Z."/>
            <person name="Zhang X."/>
            <person name="Grigoriev I.V."/>
            <person name="Allen A.E."/>
            <person name="Bidle K."/>
            <person name="Borodovsky M."/>
            <person name="Bowler C."/>
            <person name="Brownlee C."/>
            <person name="Cock J.M."/>
            <person name="Elias M."/>
            <person name="Gladyshev V.N."/>
            <person name="Groth M."/>
            <person name="Guda C."/>
            <person name="Hadaegh A."/>
            <person name="Iglesias-Rodriguez M.D."/>
            <person name="Jenkins J."/>
            <person name="Jones B.M."/>
            <person name="Lawson T."/>
            <person name="Leese F."/>
            <person name="Lindquist E."/>
            <person name="Lobanov A."/>
            <person name="Lomsadze A."/>
            <person name="Malik S.B."/>
            <person name="Marsh M.E."/>
            <person name="Mackinder L."/>
            <person name="Mock T."/>
            <person name="Mueller-Roeber B."/>
            <person name="Pagarete A."/>
            <person name="Parker M."/>
            <person name="Probert I."/>
            <person name="Quesneville H."/>
            <person name="Raines C."/>
            <person name="Rensing S.A."/>
            <person name="Riano-Pachon D.M."/>
            <person name="Richier S."/>
            <person name="Rokitta S."/>
            <person name="Shiraiwa Y."/>
            <person name="Soanes D.M."/>
            <person name="van der Giezen M."/>
            <person name="Wahlund T.M."/>
            <person name="Williams B."/>
            <person name="Wilson W."/>
            <person name="Wolfe G."/>
            <person name="Wurch L.L."/>
        </authorList>
    </citation>
    <scope>NUCLEOTIDE SEQUENCE</scope>
</reference>
<feature type="transmembrane region" description="Helical" evidence="8">
    <location>
        <begin position="119"/>
        <end position="142"/>
    </location>
</feature>
<evidence type="ECO:0000313" key="10">
    <source>
        <dbReference type="Proteomes" id="UP000013827"/>
    </source>
</evidence>
<dbReference type="KEGG" id="ehx:EMIHUDRAFT_432867"/>
<name>A0A0D3IDZ7_EMIH1</name>
<dbReference type="GO" id="GO:0034975">
    <property type="term" value="P:protein folding in endoplasmic reticulum"/>
    <property type="evidence" value="ECO:0007669"/>
    <property type="project" value="TreeGrafter"/>
</dbReference>
<dbReference type="HOGENOM" id="CLU_060791_0_0_1"/>
<evidence type="ECO:0000256" key="8">
    <source>
        <dbReference type="SAM" id="Phobius"/>
    </source>
</evidence>
<dbReference type="AlphaFoldDB" id="A0A0D3IDZ7"/>
<evidence type="ECO:0000256" key="7">
    <source>
        <dbReference type="PIRNR" id="PIRNR010045"/>
    </source>
</evidence>
<organism evidence="9 10">
    <name type="scientific">Emiliania huxleyi (strain CCMP1516)</name>
    <dbReference type="NCBI Taxonomy" id="280463"/>
    <lineage>
        <taxon>Eukaryota</taxon>
        <taxon>Haptista</taxon>
        <taxon>Haptophyta</taxon>
        <taxon>Prymnesiophyceae</taxon>
        <taxon>Isochrysidales</taxon>
        <taxon>Noelaerhabdaceae</taxon>
        <taxon>Emiliania</taxon>
    </lineage>
</organism>
<sequence>MSDQLSYPDLVLDPSIRDWVLIPIFVIMFLMGILRNNVTKMMRSSEKTKRDTVQQNNLLMRARRLRANAGWVPAAAFAARKHHFCDKEKGLLMQKQDAPNPMAAMSDPNMMSKMMQGNMAMMVPQMLMMVIIPHFFSGFVLGKIPFPLTPSFKGMLQRGVNLSTLDTAYITSMSWYILAMFGMRGLYSIVLGAGSTTDDSALMQQQMGMAAGGGQPGQQPDYNKLYATEAENLQITEHKFHLSAAEEKLLRGGKADGVTARGKAKRA</sequence>
<feature type="transmembrane region" description="Helical" evidence="8">
    <location>
        <begin position="20"/>
        <end position="38"/>
    </location>
</feature>
<evidence type="ECO:0000256" key="1">
    <source>
        <dbReference type="ARBA" id="ARBA00004141"/>
    </source>
</evidence>
<dbReference type="GO" id="GO:0072546">
    <property type="term" value="C:EMC complex"/>
    <property type="evidence" value="ECO:0007669"/>
    <property type="project" value="TreeGrafter"/>
</dbReference>
<dbReference type="eggNOG" id="KOG3188">
    <property type="taxonomic scope" value="Eukaryota"/>
</dbReference>
<evidence type="ECO:0000256" key="4">
    <source>
        <dbReference type="ARBA" id="ARBA00022692"/>
    </source>
</evidence>
<dbReference type="OMA" id="KDMDPRW"/>
<proteinExistence type="inferred from homology"/>
<comment type="subcellular location">
    <subcellularLocation>
        <location evidence="1">Membrane</location>
        <topology evidence="1">Multi-pass membrane protein</topology>
    </subcellularLocation>
</comment>
<accession>A0A0D3IDZ7</accession>
<evidence type="ECO:0000256" key="3">
    <source>
        <dbReference type="ARBA" id="ARBA00020822"/>
    </source>
</evidence>
<comment type="similarity">
    <text evidence="2 7">Belongs to the EMC3 family.</text>
</comment>
<evidence type="ECO:0000256" key="6">
    <source>
        <dbReference type="ARBA" id="ARBA00023136"/>
    </source>
</evidence>
<keyword evidence="5 8" id="KW-1133">Transmembrane helix</keyword>
<protein>
    <recommendedName>
        <fullName evidence="3 7">ER membrane protein complex subunit 3</fullName>
    </recommendedName>
</protein>
<keyword evidence="6 8" id="KW-0472">Membrane</keyword>